<feature type="non-terminal residue" evidence="2">
    <location>
        <position position="1"/>
    </location>
</feature>
<reference evidence="2" key="1">
    <citation type="submission" date="2018-05" db="EMBL/GenBank/DDBJ databases">
        <title>Draft genome of Mucuna pruriens seed.</title>
        <authorList>
            <person name="Nnadi N.E."/>
            <person name="Vos R."/>
            <person name="Hasami M.H."/>
            <person name="Devisetty U.K."/>
            <person name="Aguiy J.C."/>
        </authorList>
    </citation>
    <scope>NUCLEOTIDE SEQUENCE [LARGE SCALE GENOMIC DNA]</scope>
    <source>
        <strain evidence="2">JCA_2017</strain>
    </source>
</reference>
<dbReference type="Proteomes" id="UP000257109">
    <property type="component" value="Unassembled WGS sequence"/>
</dbReference>
<evidence type="ECO:0000313" key="3">
    <source>
        <dbReference type="Proteomes" id="UP000257109"/>
    </source>
</evidence>
<accession>A0A371F1U0</accession>
<sequence length="162" mass="18835">MVRNKARLVAQGYNQQEGIYFTKTLAHVARLESIKILLAFVAYKSIKLYQMDVKSIFLNGFIKKEVYSNKKTKAYQQKYKKELLKKFKMEDAKLMNPFVTLSGDEEGYCNVDYARDKIERKSTSERCHFIVSCLILWTSKKQNLIALSMAKAEHAHQQVVPN</sequence>
<name>A0A371F1U0_MUCPR</name>
<keyword evidence="3" id="KW-1185">Reference proteome</keyword>
<proteinExistence type="predicted"/>
<organism evidence="2 3">
    <name type="scientific">Mucuna pruriens</name>
    <name type="common">Velvet bean</name>
    <name type="synonym">Dolichos pruriens</name>
    <dbReference type="NCBI Taxonomy" id="157652"/>
    <lineage>
        <taxon>Eukaryota</taxon>
        <taxon>Viridiplantae</taxon>
        <taxon>Streptophyta</taxon>
        <taxon>Embryophyta</taxon>
        <taxon>Tracheophyta</taxon>
        <taxon>Spermatophyta</taxon>
        <taxon>Magnoliopsida</taxon>
        <taxon>eudicotyledons</taxon>
        <taxon>Gunneridae</taxon>
        <taxon>Pentapetalae</taxon>
        <taxon>rosids</taxon>
        <taxon>fabids</taxon>
        <taxon>Fabales</taxon>
        <taxon>Fabaceae</taxon>
        <taxon>Papilionoideae</taxon>
        <taxon>50 kb inversion clade</taxon>
        <taxon>NPAAA clade</taxon>
        <taxon>indigoferoid/millettioid clade</taxon>
        <taxon>Phaseoleae</taxon>
        <taxon>Mucuna</taxon>
    </lineage>
</organism>
<protein>
    <submittedName>
        <fullName evidence="2">Copia protein</fullName>
    </submittedName>
</protein>
<dbReference type="Pfam" id="PF07727">
    <property type="entry name" value="RVT_2"/>
    <property type="match status" value="1"/>
</dbReference>
<comment type="caution">
    <text evidence="2">The sequence shown here is derived from an EMBL/GenBank/DDBJ whole genome shotgun (WGS) entry which is preliminary data.</text>
</comment>
<evidence type="ECO:0000259" key="1">
    <source>
        <dbReference type="Pfam" id="PF07727"/>
    </source>
</evidence>
<dbReference type="STRING" id="157652.A0A371F1U0"/>
<dbReference type="EMBL" id="QJKJ01010992">
    <property type="protein sequence ID" value="RDX72251.1"/>
    <property type="molecule type" value="Genomic_DNA"/>
</dbReference>
<evidence type="ECO:0000313" key="2">
    <source>
        <dbReference type="EMBL" id="RDX72251.1"/>
    </source>
</evidence>
<dbReference type="AlphaFoldDB" id="A0A371F1U0"/>
<dbReference type="InterPro" id="IPR013103">
    <property type="entry name" value="RVT_2"/>
</dbReference>
<gene>
    <name evidence="2" type="primary">GIP</name>
    <name evidence="2" type="ORF">CR513_48293</name>
</gene>
<feature type="domain" description="Reverse transcriptase Ty1/copia-type" evidence="1">
    <location>
        <begin position="2"/>
        <end position="69"/>
    </location>
</feature>